<sequence length="757" mass="83864">MTIPIPLVSHQHEHQHEQPAGAAQWVVQHVQCTATSVVPGEAHDASSSDGSHRRVVVISSCTDVPDAGPNDSTVGVYMETDYLELFKGEWNPDRVETVAFNVLSMSLAESIRRRTQTTVVVDTRQHHFSPFASIPSPIIAVMIAVGLSATELQFLGQRDGLFTADPERVSMAQLLPVLSIAEWEELATFDEDQVNNASIKQALRRNIPVRIQNACHGAGAGTLVHPNPDVVARNDPQPVACIQGRKVTDFTAHGRSDRGPRAPTAVAIKEHVHILDISSHHRAGTTAVLPDIFVVLNRFGVVAELMSTSKVHVSVAVQLGPNVLQQLLCELEKCGTTVSVREEMAILSLVGRHMPSMIGIAGHMFSALAKRNVNIEMMSQSASEMNISYPPTSSEALHQWEYTSDTYPQISFNPASSWAPHAHHSAMDGFTPREIELFMGPLVVGYMLGTLLLGVLIVQIFMYHQRFPKDMLGIRLAAWLSFIMSLTFTGLTIGAAWNTFGRLWGQPLGLAQIDATWKGIPPLNGLLGMTTQLFFAWRIHRLTQRLWYSCLLCGLSVLQCGFIFWFGIEVVRTGMTYTNLVSAHITLAIDLWLGVSIACDLMITFATIIILTRAREGATFKPTLETLSRIIRFTMETGLITTIWAIIQLVLWVRSPKQGFHFLFFLNRGKLYSIWLLSTLNSRSYVFKDSRNVVDLSASGVRPTIWTDLQTVRDFKASSPFERFDRAAINVSTVTEVHHEQSHEMESLGSKTEIGNA</sequence>
<gene>
    <name evidence="1" type="ORF">CCMSSC00406_0010077</name>
</gene>
<keyword evidence="2" id="KW-1185">Reference proteome</keyword>
<name>A0ACB7IIL4_PLECO</name>
<accession>A0ACB7IIL4</accession>
<organism evidence="1 2">
    <name type="scientific">Pleurotus cornucopiae</name>
    <name type="common">Cornucopia mushroom</name>
    <dbReference type="NCBI Taxonomy" id="5321"/>
    <lineage>
        <taxon>Eukaryota</taxon>
        <taxon>Fungi</taxon>
        <taxon>Dikarya</taxon>
        <taxon>Basidiomycota</taxon>
        <taxon>Agaricomycotina</taxon>
        <taxon>Agaricomycetes</taxon>
        <taxon>Agaricomycetidae</taxon>
        <taxon>Agaricales</taxon>
        <taxon>Pleurotineae</taxon>
        <taxon>Pleurotaceae</taxon>
        <taxon>Pleurotus</taxon>
    </lineage>
</organism>
<evidence type="ECO:0000313" key="2">
    <source>
        <dbReference type="Proteomes" id="UP000824881"/>
    </source>
</evidence>
<dbReference type="Proteomes" id="UP000824881">
    <property type="component" value="Unassembled WGS sequence"/>
</dbReference>
<dbReference type="EMBL" id="WQMT02000010">
    <property type="protein sequence ID" value="KAG9218063.1"/>
    <property type="molecule type" value="Genomic_DNA"/>
</dbReference>
<reference evidence="1 2" key="1">
    <citation type="journal article" date="2021" name="Appl. Environ. Microbiol.">
        <title>Genetic linkage and physical mapping for an oyster mushroom Pleurotus cornucopiae and QTL analysis for the trait cap color.</title>
        <authorList>
            <person name="Zhang Y."/>
            <person name="Gao W."/>
            <person name="Sonnenberg A."/>
            <person name="Chen Q."/>
            <person name="Zhang J."/>
            <person name="Huang C."/>
        </authorList>
    </citation>
    <scope>NUCLEOTIDE SEQUENCE [LARGE SCALE GENOMIC DNA]</scope>
    <source>
        <strain evidence="1">CCMSSC00406</strain>
    </source>
</reference>
<comment type="caution">
    <text evidence="1">The sequence shown here is derived from an EMBL/GenBank/DDBJ whole genome shotgun (WGS) entry which is preliminary data.</text>
</comment>
<protein>
    <submittedName>
        <fullName evidence="1">Uncharacterized protein</fullName>
    </submittedName>
</protein>
<evidence type="ECO:0000313" key="1">
    <source>
        <dbReference type="EMBL" id="KAG9218063.1"/>
    </source>
</evidence>
<proteinExistence type="predicted"/>